<evidence type="ECO:0000313" key="2">
    <source>
        <dbReference type="Proteomes" id="UP000199459"/>
    </source>
</evidence>
<accession>A0A1H8ANS2</accession>
<dbReference type="Proteomes" id="UP000199459">
    <property type="component" value="Unassembled WGS sequence"/>
</dbReference>
<gene>
    <name evidence="1" type="ORF">SAMN05216325_101247</name>
</gene>
<dbReference type="AlphaFoldDB" id="A0A1H8ANS2"/>
<dbReference type="EMBL" id="FOCP01000001">
    <property type="protein sequence ID" value="SEM72203.1"/>
    <property type="molecule type" value="Genomic_DNA"/>
</dbReference>
<name>A0A1H8ANS2_9PROT</name>
<organism evidence="1 2">
    <name type="scientific">Nitrosomonas marina</name>
    <dbReference type="NCBI Taxonomy" id="917"/>
    <lineage>
        <taxon>Bacteria</taxon>
        <taxon>Pseudomonadati</taxon>
        <taxon>Pseudomonadota</taxon>
        <taxon>Betaproteobacteria</taxon>
        <taxon>Nitrosomonadales</taxon>
        <taxon>Nitrosomonadaceae</taxon>
        <taxon>Nitrosomonas</taxon>
    </lineage>
</organism>
<protein>
    <submittedName>
        <fullName evidence="1">Uncharacterized protein</fullName>
    </submittedName>
</protein>
<reference evidence="1 2" key="1">
    <citation type="submission" date="2016-10" db="EMBL/GenBank/DDBJ databases">
        <authorList>
            <person name="de Groot N.N."/>
        </authorList>
    </citation>
    <scope>NUCLEOTIDE SEQUENCE [LARGE SCALE GENOMIC DNA]</scope>
    <source>
        <strain evidence="1 2">Nm22</strain>
    </source>
</reference>
<sequence>MLKCWCESDYLYTEMAQKSLSVIYIEVSLAKPNSNRMLTELSQQNEHQFQIGL</sequence>
<proteinExistence type="predicted"/>
<evidence type="ECO:0000313" key="1">
    <source>
        <dbReference type="EMBL" id="SEM72203.1"/>
    </source>
</evidence>